<dbReference type="InterPro" id="IPR036291">
    <property type="entry name" value="NAD(P)-bd_dom_sf"/>
</dbReference>
<gene>
    <name evidence="3" type="ORF">HNR73_007067</name>
</gene>
<evidence type="ECO:0000313" key="4">
    <source>
        <dbReference type="Proteomes" id="UP000548476"/>
    </source>
</evidence>
<sequence>MAGIDGKKAIVTGGTHGMGLGIVEALLAGGAEVILTGRNERTVEEARTALAGRAAHVVRSDAASMADIDALGALAAERLGGVDALFVNHGIAEIQTLEQVTEESWDRHFRVNAKGAFFTVQRLAPLLTDGGAVVFTTVANDLVFPGLSAYSGSKEAVSAAAKVLAAELLPRRIRVNSVAPGFIKTPTMGVPGRSAEERAEFERQGDLQTPLGRHGTVAEVAAAALFLAFDATFTTAAEFPIDGGFAQGIAAPA</sequence>
<accession>A0A841FT12</accession>
<protein>
    <submittedName>
        <fullName evidence="3">NAD(P)-dependent dehydrogenase (Short-subunit alcohol dehydrogenase family)</fullName>
    </submittedName>
</protein>
<dbReference type="PRINTS" id="PR00081">
    <property type="entry name" value="GDHRDH"/>
</dbReference>
<dbReference type="GO" id="GO:0016491">
    <property type="term" value="F:oxidoreductase activity"/>
    <property type="evidence" value="ECO:0007669"/>
    <property type="project" value="UniProtKB-KW"/>
</dbReference>
<dbReference type="Pfam" id="PF13561">
    <property type="entry name" value="adh_short_C2"/>
    <property type="match status" value="1"/>
</dbReference>
<comment type="similarity">
    <text evidence="1">Belongs to the short-chain dehydrogenases/reductases (SDR) family.</text>
</comment>
<comment type="caution">
    <text evidence="3">The sequence shown here is derived from an EMBL/GenBank/DDBJ whole genome shotgun (WGS) entry which is preliminary data.</text>
</comment>
<dbReference type="FunFam" id="3.40.50.720:FF:000084">
    <property type="entry name" value="Short-chain dehydrogenase reductase"/>
    <property type="match status" value="1"/>
</dbReference>
<name>A0A841FT12_9ACTN</name>
<dbReference type="Proteomes" id="UP000548476">
    <property type="component" value="Unassembled WGS sequence"/>
</dbReference>
<proteinExistence type="inferred from homology"/>
<organism evidence="3 4">
    <name type="scientific">Phytomonospora endophytica</name>
    <dbReference type="NCBI Taxonomy" id="714109"/>
    <lineage>
        <taxon>Bacteria</taxon>
        <taxon>Bacillati</taxon>
        <taxon>Actinomycetota</taxon>
        <taxon>Actinomycetes</taxon>
        <taxon>Micromonosporales</taxon>
        <taxon>Micromonosporaceae</taxon>
        <taxon>Phytomonospora</taxon>
    </lineage>
</organism>
<keyword evidence="4" id="KW-1185">Reference proteome</keyword>
<keyword evidence="2" id="KW-0560">Oxidoreductase</keyword>
<dbReference type="AlphaFoldDB" id="A0A841FT12"/>
<dbReference type="RefSeq" id="WP_184792268.1">
    <property type="nucleotide sequence ID" value="NZ_BONT01000051.1"/>
</dbReference>
<dbReference type="CDD" id="cd05233">
    <property type="entry name" value="SDR_c"/>
    <property type="match status" value="1"/>
</dbReference>
<dbReference type="Gene3D" id="3.40.50.720">
    <property type="entry name" value="NAD(P)-binding Rossmann-like Domain"/>
    <property type="match status" value="1"/>
</dbReference>
<reference evidence="3 4" key="1">
    <citation type="submission" date="2020-08" db="EMBL/GenBank/DDBJ databases">
        <title>Genomic Encyclopedia of Type Strains, Phase IV (KMG-IV): sequencing the most valuable type-strain genomes for metagenomic binning, comparative biology and taxonomic classification.</title>
        <authorList>
            <person name="Goeker M."/>
        </authorList>
    </citation>
    <scope>NUCLEOTIDE SEQUENCE [LARGE SCALE GENOMIC DNA]</scope>
    <source>
        <strain evidence="3 4">YIM 65646</strain>
    </source>
</reference>
<evidence type="ECO:0000256" key="2">
    <source>
        <dbReference type="ARBA" id="ARBA00023002"/>
    </source>
</evidence>
<dbReference type="InterPro" id="IPR002347">
    <property type="entry name" value="SDR_fam"/>
</dbReference>
<dbReference type="PANTHER" id="PTHR43943">
    <property type="entry name" value="DEHYDROGENASE/REDUCTASE (SDR FAMILY) MEMBER 4"/>
    <property type="match status" value="1"/>
</dbReference>
<dbReference type="PANTHER" id="PTHR43943:SF2">
    <property type="entry name" value="DEHYDROGENASE_REDUCTASE 4"/>
    <property type="match status" value="1"/>
</dbReference>
<evidence type="ECO:0000313" key="3">
    <source>
        <dbReference type="EMBL" id="MBB6039176.1"/>
    </source>
</evidence>
<dbReference type="EMBL" id="JACHGT010000020">
    <property type="protein sequence ID" value="MBB6039176.1"/>
    <property type="molecule type" value="Genomic_DNA"/>
</dbReference>
<dbReference type="SUPFAM" id="SSF51735">
    <property type="entry name" value="NAD(P)-binding Rossmann-fold domains"/>
    <property type="match status" value="1"/>
</dbReference>
<evidence type="ECO:0000256" key="1">
    <source>
        <dbReference type="ARBA" id="ARBA00006484"/>
    </source>
</evidence>